<dbReference type="InterPro" id="IPR031754">
    <property type="entry name" value="DUF4736"/>
</dbReference>
<protein>
    <submittedName>
        <fullName evidence="3">Uncharacterized protein</fullName>
    </submittedName>
</protein>
<feature type="transmembrane region" description="Helical" evidence="1">
    <location>
        <begin position="21"/>
        <end position="40"/>
    </location>
</feature>
<gene>
    <name evidence="3" type="primary">LOC108077488</name>
</gene>
<dbReference type="OrthoDB" id="7844406at2759"/>
<keyword evidence="1" id="KW-0812">Transmembrane</keyword>
<dbReference type="Proteomes" id="UP001652661">
    <property type="component" value="Chromosome 3L"/>
</dbReference>
<sequence length="212" mass="25039">MFHRMSKLVDVLAWLLWPLRRYHSAVAMVSLFCLLLWGVLDYAYKIHGVDLLWWHSQMTSFNIDSLSVLLYIVGAKMSLILVLALVSCIRSAVVKKEPRCKEMPISYVRRRYCRFLVMQLLFALDALVQEPETMDLADYAQRHANFVTAVQCFRWQARKMFERIEQQVLRPQHEVLHVDDLLEEELLGRGYADRLATLREWEIFRLVYGSLD</sequence>
<reference evidence="3" key="1">
    <citation type="submission" date="2025-08" db="UniProtKB">
        <authorList>
            <consortium name="RefSeq"/>
        </authorList>
    </citation>
    <scope>IDENTIFICATION</scope>
    <source>
        <strain evidence="3">14028-0561.14</strain>
        <tissue evidence="3">Whole fly</tissue>
    </source>
</reference>
<keyword evidence="1" id="KW-0472">Membrane</keyword>
<evidence type="ECO:0000256" key="1">
    <source>
        <dbReference type="SAM" id="Phobius"/>
    </source>
</evidence>
<organism evidence="2 3">
    <name type="scientific">Drosophila kikkawai</name>
    <name type="common">Fruit fly</name>
    <dbReference type="NCBI Taxonomy" id="30033"/>
    <lineage>
        <taxon>Eukaryota</taxon>
        <taxon>Metazoa</taxon>
        <taxon>Ecdysozoa</taxon>
        <taxon>Arthropoda</taxon>
        <taxon>Hexapoda</taxon>
        <taxon>Insecta</taxon>
        <taxon>Pterygota</taxon>
        <taxon>Neoptera</taxon>
        <taxon>Endopterygota</taxon>
        <taxon>Diptera</taxon>
        <taxon>Brachycera</taxon>
        <taxon>Muscomorpha</taxon>
        <taxon>Ephydroidea</taxon>
        <taxon>Drosophilidae</taxon>
        <taxon>Drosophila</taxon>
        <taxon>Sophophora</taxon>
    </lineage>
</organism>
<dbReference type="Pfam" id="PF15883">
    <property type="entry name" value="DUF4736"/>
    <property type="match status" value="1"/>
</dbReference>
<dbReference type="GeneID" id="108077488"/>
<evidence type="ECO:0000313" key="3">
    <source>
        <dbReference type="RefSeq" id="XP_017026300.1"/>
    </source>
</evidence>
<proteinExistence type="predicted"/>
<dbReference type="AlphaFoldDB" id="A0A6P4IDE8"/>
<name>A0A6P4IDE8_DROKI</name>
<keyword evidence="1" id="KW-1133">Transmembrane helix</keyword>
<accession>A0A6P4IDE8</accession>
<evidence type="ECO:0000313" key="2">
    <source>
        <dbReference type="Proteomes" id="UP001652661"/>
    </source>
</evidence>
<dbReference type="RefSeq" id="XP_017026300.1">
    <property type="nucleotide sequence ID" value="XM_017170811.3"/>
</dbReference>
<feature type="transmembrane region" description="Helical" evidence="1">
    <location>
        <begin position="68"/>
        <end position="92"/>
    </location>
</feature>
<keyword evidence="2" id="KW-1185">Reference proteome</keyword>